<evidence type="ECO:0000313" key="3">
    <source>
        <dbReference type="Proteomes" id="UP001237642"/>
    </source>
</evidence>
<organism evidence="2 3">
    <name type="scientific">Heracleum sosnowskyi</name>
    <dbReference type="NCBI Taxonomy" id="360622"/>
    <lineage>
        <taxon>Eukaryota</taxon>
        <taxon>Viridiplantae</taxon>
        <taxon>Streptophyta</taxon>
        <taxon>Embryophyta</taxon>
        <taxon>Tracheophyta</taxon>
        <taxon>Spermatophyta</taxon>
        <taxon>Magnoliopsida</taxon>
        <taxon>eudicotyledons</taxon>
        <taxon>Gunneridae</taxon>
        <taxon>Pentapetalae</taxon>
        <taxon>asterids</taxon>
        <taxon>campanulids</taxon>
        <taxon>Apiales</taxon>
        <taxon>Apiaceae</taxon>
        <taxon>Apioideae</taxon>
        <taxon>apioid superclade</taxon>
        <taxon>Tordylieae</taxon>
        <taxon>Tordyliinae</taxon>
        <taxon>Heracleum</taxon>
    </lineage>
</organism>
<proteinExistence type="predicted"/>
<sequence length="206" mass="23538">MEDITFVCLNGEIKVRKEVALESLVIRHAIEGGETHVQVSFHNDIMSKVMAFCEMKVDGAKETNLDKTKGEKVEGKFVVIELQIDSLLKMTTRGFEGGLRRKIDHNQWELKNLKDIKEAIAKMIRKSVGMKWPDNHLVHLNFLAKPKNSDAPLDLFFTEVVECGVRANEVNKCWILKPRPSPSPVAMTCDAVYIWHPLDDEEDYMN</sequence>
<dbReference type="InterPro" id="IPR022059">
    <property type="entry name" value="DUF3615"/>
</dbReference>
<dbReference type="Proteomes" id="UP001237642">
    <property type="component" value="Unassembled WGS sequence"/>
</dbReference>
<gene>
    <name evidence="2" type="ORF">POM88_012155</name>
</gene>
<reference evidence="2" key="1">
    <citation type="submission" date="2023-02" db="EMBL/GenBank/DDBJ databases">
        <title>Genome of toxic invasive species Heracleum sosnowskyi carries increased number of genes despite the absence of recent whole-genome duplications.</title>
        <authorList>
            <person name="Schelkunov M."/>
            <person name="Shtratnikova V."/>
            <person name="Makarenko M."/>
            <person name="Klepikova A."/>
            <person name="Omelchenko D."/>
            <person name="Novikova G."/>
            <person name="Obukhova E."/>
            <person name="Bogdanov V."/>
            <person name="Penin A."/>
            <person name="Logacheva M."/>
        </authorList>
    </citation>
    <scope>NUCLEOTIDE SEQUENCE</scope>
    <source>
        <strain evidence="2">Hsosn_3</strain>
        <tissue evidence="2">Leaf</tissue>
    </source>
</reference>
<evidence type="ECO:0000259" key="1">
    <source>
        <dbReference type="Pfam" id="PF12274"/>
    </source>
</evidence>
<dbReference type="Pfam" id="PF12274">
    <property type="entry name" value="DUF3615"/>
    <property type="match status" value="1"/>
</dbReference>
<comment type="caution">
    <text evidence="2">The sequence shown here is derived from an EMBL/GenBank/DDBJ whole genome shotgun (WGS) entry which is preliminary data.</text>
</comment>
<feature type="domain" description="DUF3615" evidence="1">
    <location>
        <begin position="119"/>
        <end position="183"/>
    </location>
</feature>
<accession>A0AAD8IVX2</accession>
<dbReference type="AlphaFoldDB" id="A0AAD8IVX2"/>
<dbReference type="EMBL" id="JAUIZM010000003">
    <property type="protein sequence ID" value="KAK1393099.1"/>
    <property type="molecule type" value="Genomic_DNA"/>
</dbReference>
<protein>
    <recommendedName>
        <fullName evidence="1">DUF3615 domain-containing protein</fullName>
    </recommendedName>
</protein>
<keyword evidence="3" id="KW-1185">Reference proteome</keyword>
<name>A0AAD8IVX2_9APIA</name>
<reference evidence="2" key="2">
    <citation type="submission" date="2023-05" db="EMBL/GenBank/DDBJ databases">
        <authorList>
            <person name="Schelkunov M.I."/>
        </authorList>
    </citation>
    <scope>NUCLEOTIDE SEQUENCE</scope>
    <source>
        <strain evidence="2">Hsosn_3</strain>
        <tissue evidence="2">Leaf</tissue>
    </source>
</reference>
<evidence type="ECO:0000313" key="2">
    <source>
        <dbReference type="EMBL" id="KAK1393099.1"/>
    </source>
</evidence>